<dbReference type="EC" id="1.1.1.47" evidence="2"/>
<dbReference type="RefSeq" id="WP_406854779.1">
    <property type="nucleotide sequence ID" value="NZ_CP157484.1"/>
</dbReference>
<dbReference type="EMBL" id="CP157484">
    <property type="protein sequence ID" value="XBO37954.1"/>
    <property type="molecule type" value="Genomic_DNA"/>
</dbReference>
<comment type="similarity">
    <text evidence="1">Belongs to the short-chain dehydrogenases/reductases (SDR) family.</text>
</comment>
<name>A0AAU7JCS1_9HYPH</name>
<dbReference type="AlphaFoldDB" id="A0AAU7JCS1"/>
<dbReference type="PRINTS" id="PR00081">
    <property type="entry name" value="GDHRDH"/>
</dbReference>
<dbReference type="GO" id="GO:0047936">
    <property type="term" value="F:glucose 1-dehydrogenase [NAD(P)+] activity"/>
    <property type="evidence" value="ECO:0007669"/>
    <property type="project" value="UniProtKB-EC"/>
</dbReference>
<proteinExistence type="inferred from homology"/>
<dbReference type="SUPFAM" id="SSF51735">
    <property type="entry name" value="NAD(P)-binding Rossmann-fold domains"/>
    <property type="match status" value="1"/>
</dbReference>
<dbReference type="InterPro" id="IPR020904">
    <property type="entry name" value="Sc_DH/Rdtase_CS"/>
</dbReference>
<dbReference type="PRINTS" id="PR00080">
    <property type="entry name" value="SDRFAMILY"/>
</dbReference>
<dbReference type="PANTHER" id="PTHR42879">
    <property type="entry name" value="3-OXOACYL-(ACYL-CARRIER-PROTEIN) REDUCTASE"/>
    <property type="match status" value="1"/>
</dbReference>
<dbReference type="PROSITE" id="PS00061">
    <property type="entry name" value="ADH_SHORT"/>
    <property type="match status" value="1"/>
</dbReference>
<dbReference type="Pfam" id="PF13561">
    <property type="entry name" value="adh_short_C2"/>
    <property type="match status" value="1"/>
</dbReference>
<protein>
    <submittedName>
        <fullName evidence="2">Glucose 1-dehydrogenase</fullName>
        <ecNumber evidence="2">1.1.1.47</ecNumber>
    </submittedName>
</protein>
<organism evidence="2">
    <name type="scientific">Alsobacter sp. KACC 23698</name>
    <dbReference type="NCBI Taxonomy" id="3149229"/>
    <lineage>
        <taxon>Bacteria</taxon>
        <taxon>Pseudomonadati</taxon>
        <taxon>Pseudomonadota</taxon>
        <taxon>Alphaproteobacteria</taxon>
        <taxon>Hyphomicrobiales</taxon>
        <taxon>Alsobacteraceae</taxon>
        <taxon>Alsobacter</taxon>
    </lineage>
</organism>
<sequence>MSHHARFTGKVVLITGAAGGFGRRAAERFADEGARLAISDVAADRLDEVAQELRRAGAEVVAEAGDVSQESTAERLVAAALGAYGRLDVALNNAGMAHPYLKLPDIPSATAEKVIAVDLMGVFYAMKHQLPAMERQGGGVILNVASVAGLVGAPLLSVYAAAKHGVIGLTKTAAVEYARRNIRVNAICPSFADTAMVKDELAHMRGGPEAALERVLGAIPMRRLASVDEIVAAMLQLCGPESAFITGVALPVDGGLTAA</sequence>
<dbReference type="InterPro" id="IPR036291">
    <property type="entry name" value="NAD(P)-bd_dom_sf"/>
</dbReference>
<evidence type="ECO:0000256" key="1">
    <source>
        <dbReference type="ARBA" id="ARBA00006484"/>
    </source>
</evidence>
<dbReference type="NCBIfam" id="NF005559">
    <property type="entry name" value="PRK07231.1"/>
    <property type="match status" value="1"/>
</dbReference>
<dbReference type="InterPro" id="IPR002347">
    <property type="entry name" value="SDR_fam"/>
</dbReference>
<dbReference type="Gene3D" id="3.40.50.720">
    <property type="entry name" value="NAD(P)-binding Rossmann-like Domain"/>
    <property type="match status" value="1"/>
</dbReference>
<keyword evidence="2" id="KW-0560">Oxidoreductase</keyword>
<dbReference type="GO" id="GO:0032787">
    <property type="term" value="P:monocarboxylic acid metabolic process"/>
    <property type="evidence" value="ECO:0007669"/>
    <property type="project" value="UniProtKB-ARBA"/>
</dbReference>
<dbReference type="FunFam" id="3.40.50.720:FF:000084">
    <property type="entry name" value="Short-chain dehydrogenase reductase"/>
    <property type="match status" value="1"/>
</dbReference>
<reference evidence="2" key="1">
    <citation type="submission" date="2024-05" db="EMBL/GenBank/DDBJ databases">
        <authorList>
            <person name="Kim S."/>
            <person name="Heo J."/>
            <person name="Choi H."/>
            <person name="Choi Y."/>
            <person name="Kwon S.-W."/>
            <person name="Kim Y."/>
        </authorList>
    </citation>
    <scope>NUCLEOTIDE SEQUENCE</scope>
    <source>
        <strain evidence="2">KACC 23698</strain>
    </source>
</reference>
<gene>
    <name evidence="2" type="ORF">ABEG18_19860</name>
</gene>
<evidence type="ECO:0000313" key="2">
    <source>
        <dbReference type="EMBL" id="XBO37954.1"/>
    </source>
</evidence>
<dbReference type="InterPro" id="IPR050259">
    <property type="entry name" value="SDR"/>
</dbReference>
<accession>A0AAU7JCS1</accession>
<dbReference type="PANTHER" id="PTHR42879:SF2">
    <property type="entry name" value="3-OXOACYL-[ACYL-CARRIER-PROTEIN] REDUCTASE FABG"/>
    <property type="match status" value="1"/>
</dbReference>